<dbReference type="PANTHER" id="PTHR12000:SF42">
    <property type="entry name" value="LEGUMAIN"/>
    <property type="match status" value="1"/>
</dbReference>
<keyword evidence="6 10" id="KW-0378">Hydrolase</keyword>
<dbReference type="GO" id="GO:0004197">
    <property type="term" value="F:cysteine-type endopeptidase activity"/>
    <property type="evidence" value="ECO:0007669"/>
    <property type="project" value="UniProtKB-EC"/>
</dbReference>
<organism evidence="10 11">
    <name type="scientific">Ichthyophthirius multifiliis</name>
    <name type="common">White spot disease agent</name>
    <name type="synonym">Ich</name>
    <dbReference type="NCBI Taxonomy" id="5932"/>
    <lineage>
        <taxon>Eukaryota</taxon>
        <taxon>Sar</taxon>
        <taxon>Alveolata</taxon>
        <taxon>Ciliophora</taxon>
        <taxon>Intramacronucleata</taxon>
        <taxon>Oligohymenophorea</taxon>
        <taxon>Hymenostomatida</taxon>
        <taxon>Ophryoglenina</taxon>
        <taxon>Ichthyophthirius</taxon>
    </lineage>
</organism>
<dbReference type="eggNOG" id="KOG1348">
    <property type="taxonomic scope" value="Eukaryota"/>
</dbReference>
<keyword evidence="5 9" id="KW-0732">Signal</keyword>
<evidence type="ECO:0000256" key="5">
    <source>
        <dbReference type="ARBA" id="ARBA00022729"/>
    </source>
</evidence>
<dbReference type="STRING" id="857967.G0R6K3"/>
<dbReference type="Proteomes" id="UP000008983">
    <property type="component" value="Unassembled WGS sequence"/>
</dbReference>
<keyword evidence="11" id="KW-1185">Reference proteome</keyword>
<dbReference type="InterPro" id="IPR001096">
    <property type="entry name" value="Peptidase_C13"/>
</dbReference>
<feature type="signal peptide" evidence="9">
    <location>
        <begin position="1"/>
        <end position="19"/>
    </location>
</feature>
<keyword evidence="7" id="KW-0788">Thiol protease</keyword>
<comment type="similarity">
    <text evidence="2">Belongs to the peptidase C13 family.</text>
</comment>
<feature type="active site" evidence="8">
    <location>
        <position position="144"/>
    </location>
</feature>
<dbReference type="OMA" id="MQACPTI"/>
<sequence>MKSLKSLFLLATLILLIKADNFAVLVAGSNGYWNYRHQSDLCHSYQILISRGYKAKNIITFSYNDVAKDSENPFPNQLFNKPTYKKPGVDINKGCVIDYEGDDVKPENYLSVIQGNSTAVKGIGSGRVLTSGENDYVFLTFFDHGAPGLIAFPNNDLYASDLLKAFKKMHSKKMYKQLVYYLEACESGSMFHDLPKDLNIYGVTAANESESSYATYCDSDAYVNGKDLGTCLGDLFSVKWMEDTQNNKSEKYTLQQQFVKVKKQTNESHVMQYGDLSWSAKTPISTFLGHYKKTEEQSYFGSFIRNKLLQFQDIFGKNDNESNISSKNIESRQVKLQYLINKYKKNPTDQNFSNLNVELQSIKYFNDRFIELKNKTKLSGEHYVGTNFDCYKKIVEIFKQKCGVMPEGTYGNYRYLYELCAVNDEKYSADVVEKMC</sequence>
<evidence type="ECO:0000256" key="1">
    <source>
        <dbReference type="ARBA" id="ARBA00000810"/>
    </source>
</evidence>
<dbReference type="Gene3D" id="3.40.50.1460">
    <property type="match status" value="1"/>
</dbReference>
<dbReference type="PANTHER" id="PTHR12000">
    <property type="entry name" value="HEMOGLOBINASE FAMILY MEMBER"/>
    <property type="match status" value="1"/>
</dbReference>
<evidence type="ECO:0000256" key="7">
    <source>
        <dbReference type="ARBA" id="ARBA00022807"/>
    </source>
</evidence>
<accession>G0R6K3</accession>
<dbReference type="PIRSF" id="PIRSF019663">
    <property type="entry name" value="Legumain"/>
    <property type="match status" value="1"/>
</dbReference>
<evidence type="ECO:0000313" key="11">
    <source>
        <dbReference type="Proteomes" id="UP000008983"/>
    </source>
</evidence>
<evidence type="ECO:0000256" key="6">
    <source>
        <dbReference type="ARBA" id="ARBA00022801"/>
    </source>
</evidence>
<proteinExistence type="inferred from homology"/>
<evidence type="ECO:0000256" key="9">
    <source>
        <dbReference type="SAM" id="SignalP"/>
    </source>
</evidence>
<dbReference type="GO" id="GO:0005773">
    <property type="term" value="C:vacuole"/>
    <property type="evidence" value="ECO:0007669"/>
    <property type="project" value="GOC"/>
</dbReference>
<keyword evidence="4" id="KW-0645">Protease</keyword>
<evidence type="ECO:0000256" key="3">
    <source>
        <dbReference type="ARBA" id="ARBA00012628"/>
    </source>
</evidence>
<protein>
    <recommendedName>
        <fullName evidence="3">legumain</fullName>
        <ecNumber evidence="3">3.4.22.34</ecNumber>
    </recommendedName>
</protein>
<evidence type="ECO:0000256" key="8">
    <source>
        <dbReference type="PIRSR" id="PIRSR019663-1"/>
    </source>
</evidence>
<dbReference type="OrthoDB" id="416370at2759"/>
<reference evidence="10 11" key="1">
    <citation type="submission" date="2011-07" db="EMBL/GenBank/DDBJ databases">
        <authorList>
            <person name="Coyne R."/>
            <person name="Brami D."/>
            <person name="Johnson J."/>
            <person name="Hostetler J."/>
            <person name="Hannick L."/>
            <person name="Clark T."/>
            <person name="Cassidy-Hanley D."/>
            <person name="Inman J."/>
        </authorList>
    </citation>
    <scope>NUCLEOTIDE SEQUENCE [LARGE SCALE GENOMIC DNA]</scope>
    <source>
        <strain evidence="10 11">G5</strain>
    </source>
</reference>
<dbReference type="InParanoid" id="G0R6K3"/>
<dbReference type="AlphaFoldDB" id="G0R6K3"/>
<feature type="active site" description="Nucleophile" evidence="8">
    <location>
        <position position="185"/>
    </location>
</feature>
<dbReference type="FunFam" id="3.40.50.1460:FF:000006">
    <property type="entry name" value="Legumain"/>
    <property type="match status" value="1"/>
</dbReference>
<feature type="chain" id="PRO_5003408498" description="legumain" evidence="9">
    <location>
        <begin position="20"/>
        <end position="436"/>
    </location>
</feature>
<dbReference type="Pfam" id="PF01650">
    <property type="entry name" value="Peptidase_C13"/>
    <property type="match status" value="1"/>
</dbReference>
<dbReference type="GeneID" id="14902950"/>
<dbReference type="GO" id="GO:0006624">
    <property type="term" value="P:vacuolar protein processing"/>
    <property type="evidence" value="ECO:0007669"/>
    <property type="project" value="TreeGrafter"/>
</dbReference>
<name>G0R6K3_ICHMU</name>
<dbReference type="EMBL" id="GL984405">
    <property type="protein sequence ID" value="EGR26897.1"/>
    <property type="molecule type" value="Genomic_DNA"/>
</dbReference>
<dbReference type="EC" id="3.4.22.34" evidence="3"/>
<dbReference type="PRINTS" id="PR00776">
    <property type="entry name" value="HEMOGLOBNASE"/>
</dbReference>
<evidence type="ECO:0000256" key="4">
    <source>
        <dbReference type="ARBA" id="ARBA00022670"/>
    </source>
</evidence>
<comment type="catalytic activity">
    <reaction evidence="1">
        <text>Hydrolysis of proteins and small molecule substrates at -Asn-|-Xaa- bonds.</text>
        <dbReference type="EC" id="3.4.22.34"/>
    </reaction>
</comment>
<gene>
    <name evidence="10" type="ORF">IMG5_205770</name>
</gene>
<dbReference type="RefSeq" id="XP_004023781.1">
    <property type="nucleotide sequence ID" value="XM_004023732.1"/>
</dbReference>
<evidence type="ECO:0000313" key="10">
    <source>
        <dbReference type="EMBL" id="EGR26897.1"/>
    </source>
</evidence>
<evidence type="ECO:0000256" key="2">
    <source>
        <dbReference type="ARBA" id="ARBA00009941"/>
    </source>
</evidence>
<dbReference type="GO" id="GO:0051603">
    <property type="term" value="P:proteolysis involved in protein catabolic process"/>
    <property type="evidence" value="ECO:0007669"/>
    <property type="project" value="TreeGrafter"/>
</dbReference>